<dbReference type="InterPro" id="IPR036291">
    <property type="entry name" value="NAD(P)-bd_dom_sf"/>
</dbReference>
<name>A0ABX2PTB0_9RHOB</name>
<sequence>MNLIPGLDFTGQMVMVTGASRGIGHSVARNFALHGADLNILSQGEEIHQVARDLAHETGRSVTGWTCDITDGTRVNEVFSQIPSLDVFVANAGLEDVTPISDQSDEAEARFRRVIDINVNGTYLTTRAAVPLMGHSGRIIITASIWGTTAEPDLSAYISSKHANIGFMRVMAKELGPLGIRVNAVCPGWVLTGPALNTLREMAQDRGVSEEVIEDEISASQSLPGVQLADDVSLTYLYLASPLAANITGQKLNADRGAVQG</sequence>
<dbReference type="PRINTS" id="PR00080">
    <property type="entry name" value="SDRFAMILY"/>
</dbReference>
<dbReference type="PANTHER" id="PTHR24321:SF8">
    <property type="entry name" value="ESTRADIOL 17-BETA-DEHYDROGENASE 8-RELATED"/>
    <property type="match status" value="1"/>
</dbReference>
<dbReference type="PANTHER" id="PTHR24321">
    <property type="entry name" value="DEHYDROGENASES, SHORT CHAIN"/>
    <property type="match status" value="1"/>
</dbReference>
<dbReference type="CDD" id="cd05233">
    <property type="entry name" value="SDR_c"/>
    <property type="match status" value="1"/>
</dbReference>
<dbReference type="InterPro" id="IPR002347">
    <property type="entry name" value="SDR_fam"/>
</dbReference>
<dbReference type="Pfam" id="PF13561">
    <property type="entry name" value="adh_short_C2"/>
    <property type="match status" value="1"/>
</dbReference>
<keyword evidence="4" id="KW-1185">Reference proteome</keyword>
<reference evidence="3 4" key="1">
    <citation type="submission" date="2020-06" db="EMBL/GenBank/DDBJ databases">
        <authorList>
            <person name="Cao W.R."/>
        </authorList>
    </citation>
    <scope>NUCLEOTIDE SEQUENCE [LARGE SCALE GENOMIC DNA]</scope>
    <source>
        <strain evidence="3 4">B1Z28</strain>
    </source>
</reference>
<comment type="caution">
    <text evidence="3">The sequence shown here is derived from an EMBL/GenBank/DDBJ whole genome shotgun (WGS) entry which is preliminary data.</text>
</comment>
<gene>
    <name evidence="3" type="ORF">HW561_14485</name>
</gene>
<dbReference type="Proteomes" id="UP000630805">
    <property type="component" value="Unassembled WGS sequence"/>
</dbReference>
<evidence type="ECO:0000313" key="4">
    <source>
        <dbReference type="Proteomes" id="UP000630805"/>
    </source>
</evidence>
<dbReference type="PRINTS" id="PR00081">
    <property type="entry name" value="GDHRDH"/>
</dbReference>
<accession>A0ABX2PTB0</accession>
<proteinExistence type="inferred from homology"/>
<dbReference type="EMBL" id="JABXWT010000008">
    <property type="protein sequence ID" value="NVO56999.1"/>
    <property type="molecule type" value="Genomic_DNA"/>
</dbReference>
<comment type="similarity">
    <text evidence="1">Belongs to the short-chain dehydrogenases/reductases (SDR) family.</text>
</comment>
<evidence type="ECO:0000256" key="1">
    <source>
        <dbReference type="ARBA" id="ARBA00006484"/>
    </source>
</evidence>
<dbReference type="RefSeq" id="WP_176865984.1">
    <property type="nucleotide sequence ID" value="NZ_JABXWT010000008.1"/>
</dbReference>
<evidence type="ECO:0000256" key="2">
    <source>
        <dbReference type="ARBA" id="ARBA00023002"/>
    </source>
</evidence>
<dbReference type="SUPFAM" id="SSF51735">
    <property type="entry name" value="NAD(P)-binding Rossmann-fold domains"/>
    <property type="match status" value="1"/>
</dbReference>
<protein>
    <submittedName>
        <fullName evidence="3">SDR family oxidoreductase</fullName>
    </submittedName>
</protein>
<evidence type="ECO:0000313" key="3">
    <source>
        <dbReference type="EMBL" id="NVO56999.1"/>
    </source>
</evidence>
<keyword evidence="2" id="KW-0560">Oxidoreductase</keyword>
<organism evidence="3 4">
    <name type="scientific">Ruegeria haliotis</name>
    <dbReference type="NCBI Taxonomy" id="2747601"/>
    <lineage>
        <taxon>Bacteria</taxon>
        <taxon>Pseudomonadati</taxon>
        <taxon>Pseudomonadota</taxon>
        <taxon>Alphaproteobacteria</taxon>
        <taxon>Rhodobacterales</taxon>
        <taxon>Roseobacteraceae</taxon>
        <taxon>Ruegeria</taxon>
    </lineage>
</organism>
<dbReference type="Gene3D" id="3.40.50.720">
    <property type="entry name" value="NAD(P)-binding Rossmann-like Domain"/>
    <property type="match status" value="1"/>
</dbReference>